<keyword evidence="1" id="KW-1133">Transmembrane helix</keyword>
<dbReference type="Proteomes" id="UP000269265">
    <property type="component" value="Unassembled WGS sequence"/>
</dbReference>
<evidence type="ECO:0000256" key="1">
    <source>
        <dbReference type="SAM" id="Phobius"/>
    </source>
</evidence>
<comment type="caution">
    <text evidence="2">The sequence shown here is derived from an EMBL/GenBank/DDBJ whole genome shotgun (WGS) entry which is preliminary data.</text>
</comment>
<keyword evidence="3" id="KW-1185">Reference proteome</keyword>
<dbReference type="RefSeq" id="WP_125245673.1">
    <property type="nucleotide sequence ID" value="NZ_RSED01000071.1"/>
</dbReference>
<proteinExistence type="predicted"/>
<dbReference type="OrthoDB" id="7059565at2"/>
<keyword evidence="1" id="KW-0472">Membrane</keyword>
<accession>A0A3R8RY81</accession>
<name>A0A3R8RY81_9BURK</name>
<organism evidence="2 3">
    <name type="scientific">Aquabacterium soli</name>
    <dbReference type="NCBI Taxonomy" id="2493092"/>
    <lineage>
        <taxon>Bacteria</taxon>
        <taxon>Pseudomonadati</taxon>
        <taxon>Pseudomonadota</taxon>
        <taxon>Betaproteobacteria</taxon>
        <taxon>Burkholderiales</taxon>
        <taxon>Aquabacterium</taxon>
    </lineage>
</organism>
<sequence length="198" mass="21758">MLRLIAIAAICTMLLVPIAGFSSNVISNGPLLILVSFGLAYLVIPAYLLHIWPVQKSPKGKSMQDALWDGELATIEHQVSEVAQIEEVEDEGLHFLVHTSNGETLYLSGQYLYGPVERKSFPSDRVRVFTNRSNGVRYGIEPIGPLMKSWPVYESPNLESGSALSTLEDGHIYKQTIAELAAKFDLRPAKSQTTLGDA</sequence>
<feature type="transmembrane region" description="Helical" evidence="1">
    <location>
        <begin position="30"/>
        <end position="52"/>
    </location>
</feature>
<dbReference type="AlphaFoldDB" id="A0A3R8RY81"/>
<gene>
    <name evidence="2" type="ORF">EIP75_23830</name>
</gene>
<keyword evidence="1" id="KW-0812">Transmembrane</keyword>
<evidence type="ECO:0000313" key="3">
    <source>
        <dbReference type="Proteomes" id="UP000269265"/>
    </source>
</evidence>
<protein>
    <submittedName>
        <fullName evidence="2">Uncharacterized protein</fullName>
    </submittedName>
</protein>
<reference evidence="2 3" key="1">
    <citation type="submission" date="2018-12" db="EMBL/GenBank/DDBJ databases">
        <title>The whole draft genome of Aquabacterium sp. SJQ9.</title>
        <authorList>
            <person name="Sun L."/>
            <person name="Gao X."/>
            <person name="Chen W."/>
            <person name="Huang K."/>
        </authorList>
    </citation>
    <scope>NUCLEOTIDE SEQUENCE [LARGE SCALE GENOMIC DNA]</scope>
    <source>
        <strain evidence="2 3">SJQ9</strain>
    </source>
</reference>
<dbReference type="EMBL" id="RSED01000071">
    <property type="protein sequence ID" value="RRR99001.1"/>
    <property type="molecule type" value="Genomic_DNA"/>
</dbReference>
<evidence type="ECO:0000313" key="2">
    <source>
        <dbReference type="EMBL" id="RRR99001.1"/>
    </source>
</evidence>